<sequence>MTTFNTLLMGDAISGLPDWGVLAPKWGQKYLLGIFWCQEKLRKKWGFLDFQEDGFQILFWVVFSNILNSNLSKSRLRRFKRSFYTTLEWFSRHFTLWFLKKVACVAFKGTCSIYFYLGPLRNEILATIHYTTIHTVYSSVLHLFCELWPACTLEHSDVARDRKRLSMADLERL</sequence>
<name>A0A8D8X558_9HEMI</name>
<accession>A0A8D8X558</accession>
<dbReference type="EMBL" id="HBUF01257632">
    <property type="protein sequence ID" value="CAG6682003.1"/>
    <property type="molecule type" value="Transcribed_RNA"/>
</dbReference>
<dbReference type="EMBL" id="HBUF01257627">
    <property type="protein sequence ID" value="CAG6681980.1"/>
    <property type="molecule type" value="Transcribed_RNA"/>
</dbReference>
<protein>
    <submittedName>
        <fullName evidence="1">Uncharacterized protein</fullName>
    </submittedName>
</protein>
<dbReference type="EMBL" id="HBUF01257628">
    <property type="protein sequence ID" value="CAG6681982.1"/>
    <property type="molecule type" value="Transcribed_RNA"/>
</dbReference>
<evidence type="ECO:0000313" key="1">
    <source>
        <dbReference type="EMBL" id="CAG6681980.1"/>
    </source>
</evidence>
<reference evidence="1" key="1">
    <citation type="submission" date="2021-05" db="EMBL/GenBank/DDBJ databases">
        <authorList>
            <person name="Alioto T."/>
            <person name="Alioto T."/>
            <person name="Gomez Garrido J."/>
        </authorList>
    </citation>
    <scope>NUCLEOTIDE SEQUENCE</scope>
</reference>
<proteinExistence type="predicted"/>
<dbReference type="EMBL" id="HBUF01257633">
    <property type="protein sequence ID" value="CAG6682005.1"/>
    <property type="molecule type" value="Transcribed_RNA"/>
</dbReference>
<organism evidence="1">
    <name type="scientific">Cacopsylla melanoneura</name>
    <dbReference type="NCBI Taxonomy" id="428564"/>
    <lineage>
        <taxon>Eukaryota</taxon>
        <taxon>Metazoa</taxon>
        <taxon>Ecdysozoa</taxon>
        <taxon>Arthropoda</taxon>
        <taxon>Hexapoda</taxon>
        <taxon>Insecta</taxon>
        <taxon>Pterygota</taxon>
        <taxon>Neoptera</taxon>
        <taxon>Paraneoptera</taxon>
        <taxon>Hemiptera</taxon>
        <taxon>Sternorrhyncha</taxon>
        <taxon>Psylloidea</taxon>
        <taxon>Psyllidae</taxon>
        <taxon>Psyllinae</taxon>
        <taxon>Cacopsylla</taxon>
    </lineage>
</organism>
<dbReference type="AlphaFoldDB" id="A0A8D8X558"/>